<feature type="domain" description="Sialidase" evidence="1">
    <location>
        <begin position="65"/>
        <end position="262"/>
    </location>
</feature>
<dbReference type="CDD" id="cd15482">
    <property type="entry name" value="Sialidase_non-viral"/>
    <property type="match status" value="1"/>
</dbReference>
<evidence type="ECO:0000313" key="2">
    <source>
        <dbReference type="EMBL" id="MBT1698418.1"/>
    </source>
</evidence>
<evidence type="ECO:0000313" key="3">
    <source>
        <dbReference type="Proteomes" id="UP001319200"/>
    </source>
</evidence>
<gene>
    <name evidence="2" type="ORF">KK083_16125</name>
</gene>
<dbReference type="PROSITE" id="PS51257">
    <property type="entry name" value="PROKAR_LIPOPROTEIN"/>
    <property type="match status" value="1"/>
</dbReference>
<proteinExistence type="predicted"/>
<accession>A0AAP2DL78</accession>
<dbReference type="SUPFAM" id="SSF50939">
    <property type="entry name" value="Sialidases"/>
    <property type="match status" value="1"/>
</dbReference>
<keyword evidence="2" id="KW-0378">Hydrolase</keyword>
<dbReference type="RefSeq" id="WP_254164550.1">
    <property type="nucleotide sequence ID" value="NZ_JAHESF010000014.1"/>
</dbReference>
<dbReference type="Gene3D" id="2.130.10.10">
    <property type="entry name" value="YVTN repeat-like/Quinoprotein amine dehydrogenase"/>
    <property type="match status" value="1"/>
</dbReference>
<dbReference type="InterPro" id="IPR011040">
    <property type="entry name" value="Sialidase"/>
</dbReference>
<dbReference type="GO" id="GO:0016787">
    <property type="term" value="F:hydrolase activity"/>
    <property type="evidence" value="ECO:0007669"/>
    <property type="project" value="UniProtKB-KW"/>
</dbReference>
<dbReference type="Proteomes" id="UP001319200">
    <property type="component" value="Unassembled WGS sequence"/>
</dbReference>
<sequence>MMRKCLLLLLIPAFFSCQNSVRKIEVSEAAIASGNDAAGAPYFSSDPSGKPVLCWTEGAEGNLRLRYAVYNEAQKKFTEPISIPASEGTSIHNESMNKIAFKKDGTIVVVFSKKHPTEKNKYAGSILYCQSFDQGRSWTKAKYLHSDTLADNSRSFFDIAALPDGEIGAVWVDSRFKSGKEGSALFFTKTKGEQGFEPDHQIGETVCECCRTDLYVDPANNVHVVYRDIESTVKGQVRDFVHAVSNDNGVTFTATGKVSPDNWLIDGCPHTGASMAVNQAGLFVTWFTAGGQPGIYFTKSLDNGTTFQPRQLLSEEARHPQVVASGDKIVAVWDETQQQHATHAGHSGHAAGHGATGVITFSILGEQAVKIPGSEGAEFPVVYALSPDVSLVAYSKNDKVITRVVKH</sequence>
<dbReference type="Pfam" id="PF13088">
    <property type="entry name" value="BNR_2"/>
    <property type="match status" value="1"/>
</dbReference>
<keyword evidence="3" id="KW-1185">Reference proteome</keyword>
<protein>
    <submittedName>
        <fullName evidence="2">Glycoside hydrolase</fullName>
    </submittedName>
</protein>
<dbReference type="EMBL" id="JAHESF010000014">
    <property type="protein sequence ID" value="MBT1698418.1"/>
    <property type="molecule type" value="Genomic_DNA"/>
</dbReference>
<evidence type="ECO:0000259" key="1">
    <source>
        <dbReference type="Pfam" id="PF13088"/>
    </source>
</evidence>
<name>A0AAP2DL78_9BACT</name>
<comment type="caution">
    <text evidence="2">The sequence shown here is derived from an EMBL/GenBank/DDBJ whole genome shotgun (WGS) entry which is preliminary data.</text>
</comment>
<dbReference type="AlphaFoldDB" id="A0AAP2DL78"/>
<reference evidence="2 3" key="1">
    <citation type="submission" date="2021-05" db="EMBL/GenBank/DDBJ databases">
        <title>A Polyphasic approach of four new species of the genus Ohtaekwangia: Ohtaekwangia histidinii sp. nov., Ohtaekwangia cretensis sp. nov., Ohtaekwangia indiensis sp. nov., Ohtaekwangia reichenbachii sp. nov. from diverse environment.</title>
        <authorList>
            <person name="Octaviana S."/>
        </authorList>
    </citation>
    <scope>NUCLEOTIDE SEQUENCE [LARGE SCALE GENOMIC DNA]</scope>
    <source>
        <strain evidence="2 3">PWU4</strain>
    </source>
</reference>
<dbReference type="InterPro" id="IPR015943">
    <property type="entry name" value="WD40/YVTN_repeat-like_dom_sf"/>
</dbReference>
<organism evidence="2 3">
    <name type="scientific">Chryseosolibacter histidini</name>
    <dbReference type="NCBI Taxonomy" id="2782349"/>
    <lineage>
        <taxon>Bacteria</taxon>
        <taxon>Pseudomonadati</taxon>
        <taxon>Bacteroidota</taxon>
        <taxon>Cytophagia</taxon>
        <taxon>Cytophagales</taxon>
        <taxon>Chryseotaleaceae</taxon>
        <taxon>Chryseosolibacter</taxon>
    </lineage>
</organism>
<dbReference type="InterPro" id="IPR036278">
    <property type="entry name" value="Sialidase_sf"/>
</dbReference>